<dbReference type="Proteomes" id="UP000027222">
    <property type="component" value="Unassembled WGS sequence"/>
</dbReference>
<name>A0A067SWK9_GALM3</name>
<proteinExistence type="predicted"/>
<accession>A0A067SWK9</accession>
<reference evidence="2" key="1">
    <citation type="journal article" date="2014" name="Proc. Natl. Acad. Sci. U.S.A.">
        <title>Extensive sampling of basidiomycete genomes demonstrates inadequacy of the white-rot/brown-rot paradigm for wood decay fungi.</title>
        <authorList>
            <person name="Riley R."/>
            <person name="Salamov A.A."/>
            <person name="Brown D.W."/>
            <person name="Nagy L.G."/>
            <person name="Floudas D."/>
            <person name="Held B.W."/>
            <person name="Levasseur A."/>
            <person name="Lombard V."/>
            <person name="Morin E."/>
            <person name="Otillar R."/>
            <person name="Lindquist E.A."/>
            <person name="Sun H."/>
            <person name="LaButti K.M."/>
            <person name="Schmutz J."/>
            <person name="Jabbour D."/>
            <person name="Luo H."/>
            <person name="Baker S.E."/>
            <person name="Pisabarro A.G."/>
            <person name="Walton J.D."/>
            <person name="Blanchette R.A."/>
            <person name="Henrissat B."/>
            <person name="Martin F."/>
            <person name="Cullen D."/>
            <person name="Hibbett D.S."/>
            <person name="Grigoriev I.V."/>
        </authorList>
    </citation>
    <scope>NUCLEOTIDE SEQUENCE [LARGE SCALE GENOMIC DNA]</scope>
    <source>
        <strain evidence="2">CBS 339.88</strain>
    </source>
</reference>
<evidence type="ECO:0000313" key="1">
    <source>
        <dbReference type="EMBL" id="KDR71153.1"/>
    </source>
</evidence>
<protein>
    <submittedName>
        <fullName evidence="1">Uncharacterized protein</fullName>
    </submittedName>
</protein>
<dbReference type="AlphaFoldDB" id="A0A067SWK9"/>
<organism evidence="1 2">
    <name type="scientific">Galerina marginata (strain CBS 339.88)</name>
    <dbReference type="NCBI Taxonomy" id="685588"/>
    <lineage>
        <taxon>Eukaryota</taxon>
        <taxon>Fungi</taxon>
        <taxon>Dikarya</taxon>
        <taxon>Basidiomycota</taxon>
        <taxon>Agaricomycotina</taxon>
        <taxon>Agaricomycetes</taxon>
        <taxon>Agaricomycetidae</taxon>
        <taxon>Agaricales</taxon>
        <taxon>Agaricineae</taxon>
        <taxon>Strophariaceae</taxon>
        <taxon>Galerina</taxon>
    </lineage>
</organism>
<sequence length="108" mass="12621">MLWSPCRPLSGLLVISAGRSSFYENPGIHVLQVLIFYTHDLDLIRCHFTHFDVLKAPLLRRNVFCSLILTRFSRLFEEIQETSPPRMVVCPFVFEFFVRSDSPIQIFT</sequence>
<keyword evidence="2" id="KW-1185">Reference proteome</keyword>
<dbReference type="EMBL" id="KL142394">
    <property type="protein sequence ID" value="KDR71153.1"/>
    <property type="molecule type" value="Genomic_DNA"/>
</dbReference>
<gene>
    <name evidence="1" type="ORF">GALMADRAFT_808541</name>
</gene>
<evidence type="ECO:0000313" key="2">
    <source>
        <dbReference type="Proteomes" id="UP000027222"/>
    </source>
</evidence>
<dbReference type="HOGENOM" id="CLU_2197180_0_0_1"/>